<feature type="transmembrane region" description="Helical" evidence="7">
    <location>
        <begin position="114"/>
        <end position="134"/>
    </location>
</feature>
<dbReference type="FunFam" id="1.20.1250.20:FF:000034">
    <property type="entry name" value="MFS general substrate transporter"/>
    <property type="match status" value="1"/>
</dbReference>
<feature type="domain" description="Major facilitator superfamily (MFS) profile" evidence="8">
    <location>
        <begin position="48"/>
        <end position="464"/>
    </location>
</feature>
<feature type="transmembrane region" description="Helical" evidence="7">
    <location>
        <begin position="277"/>
        <end position="297"/>
    </location>
</feature>
<feature type="transmembrane region" description="Helical" evidence="7">
    <location>
        <begin position="404"/>
        <end position="425"/>
    </location>
</feature>
<gene>
    <name evidence="9" type="ORF">UCDDA912_g04226</name>
</gene>
<feature type="compositionally biased region" description="Polar residues" evidence="6">
    <location>
        <begin position="16"/>
        <end position="25"/>
    </location>
</feature>
<dbReference type="GO" id="GO:0016020">
    <property type="term" value="C:membrane"/>
    <property type="evidence" value="ECO:0007669"/>
    <property type="project" value="UniProtKB-SubCell"/>
</dbReference>
<proteinExistence type="predicted"/>
<evidence type="ECO:0000313" key="9">
    <source>
        <dbReference type="EMBL" id="KKY35838.1"/>
    </source>
</evidence>
<reference evidence="9 10" key="1">
    <citation type="submission" date="2015-05" db="EMBL/GenBank/DDBJ databases">
        <title>Distinctive expansion of gene families associated with plant cell wall degradation and secondary metabolism in the genomes of grapevine trunk pathogens.</title>
        <authorList>
            <person name="Lawrence D.P."/>
            <person name="Travadon R."/>
            <person name="Rolshausen P.E."/>
            <person name="Baumgartner K."/>
        </authorList>
    </citation>
    <scope>NUCLEOTIDE SEQUENCE [LARGE SCALE GENOMIC DNA]</scope>
    <source>
        <strain evidence="9">DA912</strain>
    </source>
</reference>
<evidence type="ECO:0000256" key="2">
    <source>
        <dbReference type="ARBA" id="ARBA00022448"/>
    </source>
</evidence>
<dbReference type="InterPro" id="IPR011701">
    <property type="entry name" value="MFS"/>
</dbReference>
<dbReference type="GO" id="GO:0022857">
    <property type="term" value="F:transmembrane transporter activity"/>
    <property type="evidence" value="ECO:0007669"/>
    <property type="project" value="InterPro"/>
</dbReference>
<feature type="transmembrane region" description="Helical" evidence="7">
    <location>
        <begin position="85"/>
        <end position="107"/>
    </location>
</feature>
<keyword evidence="10" id="KW-1185">Reference proteome</keyword>
<dbReference type="PANTHER" id="PTHR43791:SF22">
    <property type="entry name" value="TRANSPORTER, PUTATIVE (AFU_ORTHOLOGUE AFUA_6G11320)-RELATED"/>
    <property type="match status" value="1"/>
</dbReference>
<feature type="transmembrane region" description="Helical" evidence="7">
    <location>
        <begin position="341"/>
        <end position="360"/>
    </location>
</feature>
<reference evidence="9 10" key="2">
    <citation type="submission" date="2015-05" db="EMBL/GenBank/DDBJ databases">
        <authorList>
            <person name="Morales-Cruz A."/>
            <person name="Amrine K.C."/>
            <person name="Cantu D."/>
        </authorList>
    </citation>
    <scope>NUCLEOTIDE SEQUENCE [LARGE SCALE GENOMIC DNA]</scope>
    <source>
        <strain evidence="9">DA912</strain>
    </source>
</reference>
<keyword evidence="4 7" id="KW-1133">Transmembrane helix</keyword>
<evidence type="ECO:0000256" key="6">
    <source>
        <dbReference type="SAM" id="MobiDB-lite"/>
    </source>
</evidence>
<sequence length="494" mass="54656">MTEQEVQYQDDKVAEKQTTSPGSSSDNEEAGSASLNENALLRKLDIRLLPAVGILYLLSFLDRSNVANARIEGLADDLGMTGNQYLTGLTLYFIGYVLFEIPCNIILKRTSPRLWLPTLTIAWGIVATLLGVVHNLAGFFVARFFLGVTESGLFPGVVYYFSMWYKRRERQYRISLFFSAAALAGSFGGILAYGISFMAGIVWSNGWRWIFILEGLATIVVAVFAYWFIYNYPDTAGFLNEKERTVIQARLSADSDSTHNEVFTWGNVTKALKDPKCWLYGFAFHTMSLPLYTYSLFLPSIIKSLGYTAARAQLLTIPPYAFAFITTLAVAILSERLNKRAIFVAGSAAFGAIGYIILLANTDPVGRPGIHYLGTFFAAGGIYPATALALSWPAINVSGQTKRAIANAMQISIGNCGAVLGTQLYRANDGPRYIVGHSFALGYLLANVVVSGLLYWILKKENTKREAIAEEVKEVGQLDDWTLGDDDPRWRFQY</sequence>
<evidence type="ECO:0000313" key="10">
    <source>
        <dbReference type="Proteomes" id="UP000034680"/>
    </source>
</evidence>
<dbReference type="Pfam" id="PF07690">
    <property type="entry name" value="MFS_1"/>
    <property type="match status" value="1"/>
</dbReference>
<comment type="caution">
    <text evidence="9">The sequence shown here is derived from an EMBL/GenBank/DDBJ whole genome shotgun (WGS) entry which is preliminary data.</text>
</comment>
<evidence type="ECO:0000256" key="5">
    <source>
        <dbReference type="ARBA" id="ARBA00023136"/>
    </source>
</evidence>
<evidence type="ECO:0000256" key="1">
    <source>
        <dbReference type="ARBA" id="ARBA00004141"/>
    </source>
</evidence>
<feature type="transmembrane region" description="Helical" evidence="7">
    <location>
        <begin position="317"/>
        <end position="334"/>
    </location>
</feature>
<dbReference type="PANTHER" id="PTHR43791">
    <property type="entry name" value="PERMEASE-RELATED"/>
    <property type="match status" value="1"/>
</dbReference>
<dbReference type="OrthoDB" id="2962993at2759"/>
<dbReference type="SUPFAM" id="SSF103473">
    <property type="entry name" value="MFS general substrate transporter"/>
    <property type="match status" value="1"/>
</dbReference>
<evidence type="ECO:0000256" key="3">
    <source>
        <dbReference type="ARBA" id="ARBA00022692"/>
    </source>
</evidence>
<evidence type="ECO:0000259" key="8">
    <source>
        <dbReference type="PROSITE" id="PS50850"/>
    </source>
</evidence>
<protein>
    <submittedName>
        <fullName evidence="9">Putative major facilitator superfamily transporter</fullName>
    </submittedName>
</protein>
<dbReference type="FunFam" id="1.20.1250.20:FF:000068">
    <property type="entry name" value="MFS general substrate transporter"/>
    <property type="match status" value="1"/>
</dbReference>
<feature type="transmembrane region" description="Helical" evidence="7">
    <location>
        <begin position="209"/>
        <end position="229"/>
    </location>
</feature>
<dbReference type="AlphaFoldDB" id="A0A0G2HLI7"/>
<dbReference type="InterPro" id="IPR020846">
    <property type="entry name" value="MFS_dom"/>
</dbReference>
<keyword evidence="3 7" id="KW-0812">Transmembrane</keyword>
<evidence type="ECO:0000256" key="4">
    <source>
        <dbReference type="ARBA" id="ARBA00022989"/>
    </source>
</evidence>
<feature type="transmembrane region" description="Helical" evidence="7">
    <location>
        <begin position="174"/>
        <end position="203"/>
    </location>
</feature>
<comment type="subcellular location">
    <subcellularLocation>
        <location evidence="1">Membrane</location>
        <topology evidence="1">Multi-pass membrane protein</topology>
    </subcellularLocation>
</comment>
<dbReference type="Proteomes" id="UP000034680">
    <property type="component" value="Unassembled WGS sequence"/>
</dbReference>
<feature type="transmembrane region" description="Helical" evidence="7">
    <location>
        <begin position="437"/>
        <end position="458"/>
    </location>
</feature>
<keyword evidence="2" id="KW-0813">Transport</keyword>
<dbReference type="EMBL" id="LCUC01000145">
    <property type="protein sequence ID" value="KKY35838.1"/>
    <property type="molecule type" value="Genomic_DNA"/>
</dbReference>
<evidence type="ECO:0000256" key="7">
    <source>
        <dbReference type="SAM" id="Phobius"/>
    </source>
</evidence>
<feature type="region of interest" description="Disordered" evidence="6">
    <location>
        <begin position="1"/>
        <end position="31"/>
    </location>
</feature>
<dbReference type="Gene3D" id="1.20.1250.20">
    <property type="entry name" value="MFS general substrate transporter like domains"/>
    <property type="match status" value="2"/>
</dbReference>
<dbReference type="InterPro" id="IPR036259">
    <property type="entry name" value="MFS_trans_sf"/>
</dbReference>
<organism evidence="9 10">
    <name type="scientific">Diaporthe ampelina</name>
    <dbReference type="NCBI Taxonomy" id="1214573"/>
    <lineage>
        <taxon>Eukaryota</taxon>
        <taxon>Fungi</taxon>
        <taxon>Dikarya</taxon>
        <taxon>Ascomycota</taxon>
        <taxon>Pezizomycotina</taxon>
        <taxon>Sordariomycetes</taxon>
        <taxon>Sordariomycetidae</taxon>
        <taxon>Diaporthales</taxon>
        <taxon>Diaporthaceae</taxon>
        <taxon>Diaporthe</taxon>
    </lineage>
</organism>
<feature type="transmembrane region" description="Helical" evidence="7">
    <location>
        <begin position="140"/>
        <end position="162"/>
    </location>
</feature>
<keyword evidence="5 7" id="KW-0472">Membrane</keyword>
<accession>A0A0G2HLI7</accession>
<feature type="transmembrane region" description="Helical" evidence="7">
    <location>
        <begin position="372"/>
        <end position="392"/>
    </location>
</feature>
<name>A0A0G2HLI7_9PEZI</name>
<dbReference type="PROSITE" id="PS50850">
    <property type="entry name" value="MFS"/>
    <property type="match status" value="1"/>
</dbReference>